<protein>
    <recommendedName>
        <fullName evidence="3">Acylneuraminate cytidylyltransferase</fullName>
    </recommendedName>
</protein>
<dbReference type="GO" id="GO:0005829">
    <property type="term" value="C:cytosol"/>
    <property type="evidence" value="ECO:0007669"/>
    <property type="project" value="TreeGrafter"/>
</dbReference>
<dbReference type="PANTHER" id="PTHR42866:SF1">
    <property type="entry name" value="SPORE COAT POLYSACCHARIDE BIOSYNTHESIS PROTEIN SPSF"/>
    <property type="match status" value="1"/>
</dbReference>
<sequence>MRTVAIIQARMGSSRLPGKVLKDIGGKPMLLWAVERARRAARVDAVGVATTDDPADDPIAALCTAHDIPVFRGSVFDVLDRFYRAAQAFQADVVVRVTGDCPLIDPGVMDETIAAFFESGADFAANRLPPPWKRTYPIGLDTEVCSYAGLERAWREAAEPYEREHVMPYFYDQEGRFRVRVVDHDPDYGALRWTVDTPADLELLRQIVGRFAGREDFSWLEVLELVQREPELTRINADVAAKQTQEVDPRALGGQP</sequence>
<dbReference type="InterPro" id="IPR003329">
    <property type="entry name" value="Cytidylyl_trans"/>
</dbReference>
<comment type="caution">
    <text evidence="1">The sequence shown here is derived from an EMBL/GenBank/DDBJ whole genome shotgun (WGS) entry which is preliminary data.</text>
</comment>
<proteinExistence type="predicted"/>
<dbReference type="Proteomes" id="UP000050501">
    <property type="component" value="Unassembled WGS sequence"/>
</dbReference>
<reference evidence="1 2" key="1">
    <citation type="submission" date="2015-07" db="EMBL/GenBank/DDBJ databases">
        <title>Genome sequence of Levilinea saccharolytica DSM 16555.</title>
        <authorList>
            <person name="Hemp J."/>
            <person name="Ward L.M."/>
            <person name="Pace L.A."/>
            <person name="Fischer W.W."/>
        </authorList>
    </citation>
    <scope>NUCLEOTIDE SEQUENCE [LARGE SCALE GENOMIC DNA]</scope>
    <source>
        <strain evidence="1 2">KIBI-1</strain>
    </source>
</reference>
<dbReference type="STRING" id="229921.ADN01_15905"/>
<dbReference type="AlphaFoldDB" id="A0A0P6XM27"/>
<dbReference type="InterPro" id="IPR029044">
    <property type="entry name" value="Nucleotide-diphossugar_trans"/>
</dbReference>
<evidence type="ECO:0000313" key="1">
    <source>
        <dbReference type="EMBL" id="KPL77391.1"/>
    </source>
</evidence>
<evidence type="ECO:0000313" key="2">
    <source>
        <dbReference type="Proteomes" id="UP000050501"/>
    </source>
</evidence>
<dbReference type="EMBL" id="LGCM01000060">
    <property type="protein sequence ID" value="KPL77391.1"/>
    <property type="molecule type" value="Genomic_DNA"/>
</dbReference>
<dbReference type="RefSeq" id="WP_075071284.1">
    <property type="nucleotide sequence ID" value="NZ_DF967974.1"/>
</dbReference>
<dbReference type="SUPFAM" id="SSF53448">
    <property type="entry name" value="Nucleotide-diphospho-sugar transferases"/>
    <property type="match status" value="1"/>
</dbReference>
<dbReference type="CDD" id="cd02518">
    <property type="entry name" value="GT2_SpsF"/>
    <property type="match status" value="1"/>
</dbReference>
<dbReference type="PANTHER" id="PTHR42866">
    <property type="entry name" value="3-DEOXY-MANNO-OCTULOSONATE CYTIDYLYLTRANSFERASE"/>
    <property type="match status" value="1"/>
</dbReference>
<dbReference type="Pfam" id="PF02348">
    <property type="entry name" value="CTP_transf_3"/>
    <property type="match status" value="1"/>
</dbReference>
<dbReference type="OrthoDB" id="9815559at2"/>
<organism evidence="1 2">
    <name type="scientific">Levilinea saccharolytica</name>
    <dbReference type="NCBI Taxonomy" id="229921"/>
    <lineage>
        <taxon>Bacteria</taxon>
        <taxon>Bacillati</taxon>
        <taxon>Chloroflexota</taxon>
        <taxon>Anaerolineae</taxon>
        <taxon>Anaerolineales</taxon>
        <taxon>Anaerolineaceae</taxon>
        <taxon>Levilinea</taxon>
    </lineage>
</organism>
<accession>A0A0P6XM27</accession>
<evidence type="ECO:0008006" key="3">
    <source>
        <dbReference type="Google" id="ProtNLM"/>
    </source>
</evidence>
<gene>
    <name evidence="1" type="ORF">ADN01_15905</name>
</gene>
<dbReference type="Gene3D" id="3.90.550.10">
    <property type="entry name" value="Spore Coat Polysaccharide Biosynthesis Protein SpsA, Chain A"/>
    <property type="match status" value="1"/>
</dbReference>
<name>A0A0P6XM27_9CHLR</name>
<keyword evidence="2" id="KW-1185">Reference proteome</keyword>